<dbReference type="Proteomes" id="UP000298017">
    <property type="component" value="Unassembled WGS sequence"/>
</dbReference>
<feature type="region of interest" description="Disordered" evidence="1">
    <location>
        <begin position="113"/>
        <end position="137"/>
    </location>
</feature>
<feature type="transmembrane region" description="Helical" evidence="2">
    <location>
        <begin position="85"/>
        <end position="106"/>
    </location>
</feature>
<feature type="transmembrane region" description="Helical" evidence="2">
    <location>
        <begin position="60"/>
        <end position="79"/>
    </location>
</feature>
<keyword evidence="2" id="KW-0472">Membrane</keyword>
<organism evidence="3 4">
    <name type="scientific">Kocuria rhizophila</name>
    <dbReference type="NCBI Taxonomy" id="72000"/>
    <lineage>
        <taxon>Bacteria</taxon>
        <taxon>Bacillati</taxon>
        <taxon>Actinomycetota</taxon>
        <taxon>Actinomycetes</taxon>
        <taxon>Micrococcales</taxon>
        <taxon>Micrococcaceae</taxon>
        <taxon>Kocuria</taxon>
    </lineage>
</organism>
<feature type="transmembrane region" description="Helical" evidence="2">
    <location>
        <begin position="30"/>
        <end position="48"/>
    </location>
</feature>
<name>A0AAX2SDW7_KOCRH</name>
<proteinExistence type="predicted"/>
<gene>
    <name evidence="3" type="ORF">E4P33_07835</name>
</gene>
<dbReference type="RefSeq" id="WP_019311086.1">
    <property type="nucleotide sequence ID" value="NZ_CABMOG010000006.1"/>
</dbReference>
<keyword evidence="2" id="KW-0812">Transmembrane</keyword>
<evidence type="ECO:0000313" key="3">
    <source>
        <dbReference type="EMBL" id="TFI00973.1"/>
    </source>
</evidence>
<feature type="compositionally biased region" description="Acidic residues" evidence="1">
    <location>
        <begin position="121"/>
        <end position="137"/>
    </location>
</feature>
<evidence type="ECO:0000256" key="1">
    <source>
        <dbReference type="SAM" id="MobiDB-lite"/>
    </source>
</evidence>
<keyword evidence="4" id="KW-1185">Reference proteome</keyword>
<evidence type="ECO:0000256" key="2">
    <source>
        <dbReference type="SAM" id="Phobius"/>
    </source>
</evidence>
<reference evidence="3 4" key="1">
    <citation type="submission" date="2019-03" db="EMBL/GenBank/DDBJ databases">
        <title>Genome Sequencing and Assembly of Various Microbes Isolated from Alder Root Nodule.</title>
        <authorList>
            <person name="Swanson E."/>
            <person name="Sevigny J.L."/>
            <person name="Pesce C."/>
            <person name="Davis I."/>
            <person name="Kleiner V."/>
            <person name="Tisa L."/>
        </authorList>
    </citation>
    <scope>NUCLEOTIDE SEQUENCE [LARGE SCALE GENOMIC DNA]</scope>
    <source>
        <strain evidence="3 4">4R-31</strain>
    </source>
</reference>
<evidence type="ECO:0000313" key="4">
    <source>
        <dbReference type="Proteomes" id="UP000298017"/>
    </source>
</evidence>
<comment type="caution">
    <text evidence="3">The sequence shown here is derived from an EMBL/GenBank/DDBJ whole genome shotgun (WGS) entry which is preliminary data.</text>
</comment>
<dbReference type="EMBL" id="SPNK01000007">
    <property type="protein sequence ID" value="TFI00973.1"/>
    <property type="molecule type" value="Genomic_DNA"/>
</dbReference>
<sequence>MKSFVAPALLVITAVLQSMGVYPYFQDGITLAGQLLFPILFGLTAMYLSRKGRPGVFGTAHMIVLILSVVLLVLSLVGMSQQLPYFYPTMIIYYIAFVLLVVECGLRIAGLPKKERPKDPELDEDFEDAQDADEPAR</sequence>
<keyword evidence="2" id="KW-1133">Transmembrane helix</keyword>
<accession>A0AAX2SDW7</accession>
<protein>
    <submittedName>
        <fullName evidence="3">Uncharacterized protein</fullName>
    </submittedName>
</protein>
<dbReference type="AlphaFoldDB" id="A0AAX2SDW7"/>